<keyword evidence="3" id="KW-0067">ATP-binding</keyword>
<dbReference type="InterPro" id="IPR004176">
    <property type="entry name" value="Clp_R_N"/>
</dbReference>
<dbReference type="GO" id="GO:0005524">
    <property type="term" value="F:ATP binding"/>
    <property type="evidence" value="ECO:0007669"/>
    <property type="project" value="UniProtKB-KW"/>
</dbReference>
<evidence type="ECO:0000259" key="2">
    <source>
        <dbReference type="PROSITE" id="PS51903"/>
    </source>
</evidence>
<sequence length="288" mass="31671">MATKASSFLPISIPTSQFCNEKTNNSSLLSLPSSSFCGNKLLISYSKLRNLALKCNNPSTIFTVLSALPTKKYTSQKIPKWSARAIRSFGLGELEARKLKYPNTGTEALLMGILIEGTSPAAKFLRANGITFFKVREETVELLGKSEMYFFSPEHPPMTEQAQGALDRAIEEKLNMGRLQVCEPISDFQSLKGTIASLKLLLNPTKGFNISLLHTARHDILMIKLESKHGKQLQIAIYGDSGEITTTHTLLGIWSEKESAGYNILETLGFNDDKAKEVAKSMSGDVDS</sequence>
<dbReference type="Gene3D" id="1.10.1780.10">
    <property type="entry name" value="Clp, N-terminal domain"/>
    <property type="match status" value="1"/>
</dbReference>
<keyword evidence="3" id="KW-0378">Hydrolase</keyword>
<reference evidence="3" key="2">
    <citation type="journal article" date="2023" name="Int. J. Mol. Sci.">
        <title>De Novo Assembly and Annotation of 11 Diverse Shrub Willow (Salix) Genomes Reveals Novel Gene Organization in Sex-Linked Regions.</title>
        <authorList>
            <person name="Hyden B."/>
            <person name="Feng K."/>
            <person name="Yates T.B."/>
            <person name="Jawdy S."/>
            <person name="Cereghino C."/>
            <person name="Smart L.B."/>
            <person name="Muchero W."/>
        </authorList>
    </citation>
    <scope>NUCLEOTIDE SEQUENCE [LARGE SCALE GENOMIC DNA]</scope>
    <source>
        <tissue evidence="3">Shoot tip</tissue>
    </source>
</reference>
<dbReference type="SUPFAM" id="SSF81923">
    <property type="entry name" value="Double Clp-N motif"/>
    <property type="match status" value="1"/>
</dbReference>
<keyword evidence="4" id="KW-1185">Reference proteome</keyword>
<accession>A0A9Q0NUJ7</accession>
<gene>
    <name evidence="3" type="ORF">OIU85_009489</name>
</gene>
<dbReference type="GO" id="GO:0006508">
    <property type="term" value="P:proteolysis"/>
    <property type="evidence" value="ECO:0007669"/>
    <property type="project" value="UniProtKB-KW"/>
</dbReference>
<dbReference type="InterPro" id="IPR044217">
    <property type="entry name" value="CLPT1/2"/>
</dbReference>
<dbReference type="PANTHER" id="PTHR47016:SF1">
    <property type="entry name" value="ATP-DEPENDENT CLP PROTEASE ATP-BINDING SUBUNIT CLPT1, CHLOROPLASTIC"/>
    <property type="match status" value="1"/>
</dbReference>
<dbReference type="GO" id="GO:0008233">
    <property type="term" value="F:peptidase activity"/>
    <property type="evidence" value="ECO:0007669"/>
    <property type="project" value="UniProtKB-KW"/>
</dbReference>
<dbReference type="InterPro" id="IPR036628">
    <property type="entry name" value="Clp_N_dom_sf"/>
</dbReference>
<comment type="caution">
    <text evidence="3">The sequence shown here is derived from an EMBL/GenBank/DDBJ whole genome shotgun (WGS) entry which is preliminary data.</text>
</comment>
<dbReference type="AlphaFoldDB" id="A0A9Q0NUJ7"/>
<evidence type="ECO:0000313" key="4">
    <source>
        <dbReference type="Proteomes" id="UP001151529"/>
    </source>
</evidence>
<dbReference type="OrthoDB" id="2014724at2759"/>
<protein>
    <submittedName>
        <fullName evidence="3">ATP-DEPENDENT CLP PROTEASE ATP-BINDING SUBUNIT CLPT1 CHLOROPLASTIC</fullName>
    </submittedName>
</protein>
<evidence type="ECO:0000313" key="3">
    <source>
        <dbReference type="EMBL" id="KAJ6676213.1"/>
    </source>
</evidence>
<keyword evidence="3" id="KW-0547">Nucleotide-binding</keyword>
<organism evidence="3 4">
    <name type="scientific">Salix viminalis</name>
    <name type="common">Common osier</name>
    <name type="synonym">Basket willow</name>
    <dbReference type="NCBI Taxonomy" id="40686"/>
    <lineage>
        <taxon>Eukaryota</taxon>
        <taxon>Viridiplantae</taxon>
        <taxon>Streptophyta</taxon>
        <taxon>Embryophyta</taxon>
        <taxon>Tracheophyta</taxon>
        <taxon>Spermatophyta</taxon>
        <taxon>Magnoliopsida</taxon>
        <taxon>eudicotyledons</taxon>
        <taxon>Gunneridae</taxon>
        <taxon>Pentapetalae</taxon>
        <taxon>rosids</taxon>
        <taxon>fabids</taxon>
        <taxon>Malpighiales</taxon>
        <taxon>Salicaceae</taxon>
        <taxon>Saliceae</taxon>
        <taxon>Salix</taxon>
    </lineage>
</organism>
<evidence type="ECO:0000256" key="1">
    <source>
        <dbReference type="PROSITE-ProRule" id="PRU01251"/>
    </source>
</evidence>
<dbReference type="Proteomes" id="UP001151529">
    <property type="component" value="Chromosome 15Z"/>
</dbReference>
<feature type="domain" description="Clp R" evidence="2">
    <location>
        <begin position="78"/>
        <end position="285"/>
    </location>
</feature>
<keyword evidence="3" id="KW-0645">Protease</keyword>
<dbReference type="PANTHER" id="PTHR47016">
    <property type="entry name" value="ATP-DEPENDENT CLP PROTEASE ATP-BINDING SUBUNIT CLPT1, CHLOROPLASTIC"/>
    <property type="match status" value="1"/>
</dbReference>
<name>A0A9Q0NUJ7_SALVM</name>
<reference evidence="3" key="1">
    <citation type="submission" date="2022-11" db="EMBL/GenBank/DDBJ databases">
        <authorList>
            <person name="Hyden B.L."/>
            <person name="Feng K."/>
            <person name="Yates T."/>
            <person name="Jawdy S."/>
            <person name="Smart L.B."/>
            <person name="Muchero W."/>
        </authorList>
    </citation>
    <scope>NUCLEOTIDE SEQUENCE</scope>
    <source>
        <tissue evidence="3">Shoot tip</tissue>
    </source>
</reference>
<keyword evidence="1" id="KW-0677">Repeat</keyword>
<dbReference type="Pfam" id="PF02861">
    <property type="entry name" value="Clp_N"/>
    <property type="match status" value="1"/>
</dbReference>
<proteinExistence type="predicted"/>
<dbReference type="EMBL" id="JAPFFL010000015">
    <property type="protein sequence ID" value="KAJ6676213.1"/>
    <property type="molecule type" value="Genomic_DNA"/>
</dbReference>
<dbReference type="PROSITE" id="PS51903">
    <property type="entry name" value="CLP_R"/>
    <property type="match status" value="1"/>
</dbReference>